<proteinExistence type="predicted"/>
<dbReference type="PROSITE" id="PS51819">
    <property type="entry name" value="VOC"/>
    <property type="match status" value="1"/>
</dbReference>
<sequence length="129" mass="14430">MKEDWKPEGYSSVSPYLIVSNAQAVIEFAEKVLNGTAHRRKNRQDGSIMHVELKIDDSVVMLGEATENWSGAQNHLHVYVPDVHATYNLAVEAGYESVQEPEIHGDEPDKRAGILDPCGNTWWIATQVK</sequence>
<dbReference type="EMBL" id="JAGVRK010000001">
    <property type="protein sequence ID" value="MBS2968437.1"/>
    <property type="molecule type" value="Genomic_DNA"/>
</dbReference>
<dbReference type="Gene3D" id="3.30.720.120">
    <property type="match status" value="1"/>
</dbReference>
<name>A0ABS5LCJ7_9BACI</name>
<dbReference type="SUPFAM" id="SSF54593">
    <property type="entry name" value="Glyoxalase/Bleomycin resistance protein/Dihydroxybiphenyl dioxygenase"/>
    <property type="match status" value="1"/>
</dbReference>
<evidence type="ECO:0000313" key="3">
    <source>
        <dbReference type="Proteomes" id="UP000682403"/>
    </source>
</evidence>
<evidence type="ECO:0000313" key="2">
    <source>
        <dbReference type="EMBL" id="MBS2968437.1"/>
    </source>
</evidence>
<dbReference type="Pfam" id="PF00903">
    <property type="entry name" value="Glyoxalase"/>
    <property type="match status" value="1"/>
</dbReference>
<dbReference type="PANTHER" id="PTHR34109">
    <property type="entry name" value="BNAUNNG04460D PROTEIN-RELATED"/>
    <property type="match status" value="1"/>
</dbReference>
<evidence type="ECO:0000259" key="1">
    <source>
        <dbReference type="PROSITE" id="PS51819"/>
    </source>
</evidence>
<dbReference type="InterPro" id="IPR029068">
    <property type="entry name" value="Glyas_Bleomycin-R_OHBP_Dase"/>
</dbReference>
<accession>A0ABS5LCJ7</accession>
<dbReference type="InterPro" id="IPR004360">
    <property type="entry name" value="Glyas_Fos-R_dOase_dom"/>
</dbReference>
<gene>
    <name evidence="2" type="ORF">J9317_06645</name>
</gene>
<protein>
    <submittedName>
        <fullName evidence="2">VOC family protein</fullName>
    </submittedName>
</protein>
<dbReference type="RefSeq" id="WP_211557219.1">
    <property type="nucleotide sequence ID" value="NZ_JAGVRK010000001.1"/>
</dbReference>
<dbReference type="Proteomes" id="UP000682403">
    <property type="component" value="Unassembled WGS sequence"/>
</dbReference>
<dbReference type="InterPro" id="IPR037523">
    <property type="entry name" value="VOC_core"/>
</dbReference>
<organism evidence="2 3">
    <name type="scientific">Metabacillus flavus</name>
    <dbReference type="NCBI Taxonomy" id="2823519"/>
    <lineage>
        <taxon>Bacteria</taxon>
        <taxon>Bacillati</taxon>
        <taxon>Bacillota</taxon>
        <taxon>Bacilli</taxon>
        <taxon>Bacillales</taxon>
        <taxon>Bacillaceae</taxon>
        <taxon>Metabacillus</taxon>
    </lineage>
</organism>
<keyword evidence="3" id="KW-1185">Reference proteome</keyword>
<comment type="caution">
    <text evidence="2">The sequence shown here is derived from an EMBL/GenBank/DDBJ whole genome shotgun (WGS) entry which is preliminary data.</text>
</comment>
<dbReference type="Gene3D" id="3.30.720.110">
    <property type="match status" value="1"/>
</dbReference>
<dbReference type="PANTHER" id="PTHR34109:SF1">
    <property type="entry name" value="VOC DOMAIN-CONTAINING PROTEIN"/>
    <property type="match status" value="1"/>
</dbReference>
<feature type="domain" description="VOC" evidence="1">
    <location>
        <begin position="9"/>
        <end position="127"/>
    </location>
</feature>
<reference evidence="2 3" key="1">
    <citation type="submission" date="2021-04" db="EMBL/GenBank/DDBJ databases">
        <title>Metabacillus sp. strain KIGAM252 whole genome sequence.</title>
        <authorList>
            <person name="Seo M.-J."/>
            <person name="Cho E.-S."/>
            <person name="Hwang C.Y."/>
            <person name="Yoon D.J."/>
        </authorList>
    </citation>
    <scope>NUCLEOTIDE SEQUENCE [LARGE SCALE GENOMIC DNA]</scope>
    <source>
        <strain evidence="2 3">KIGAM252</strain>
    </source>
</reference>
<dbReference type="CDD" id="cd07246">
    <property type="entry name" value="VOC_like"/>
    <property type="match status" value="1"/>
</dbReference>